<reference evidence="4 5" key="1">
    <citation type="submission" date="2024-02" db="EMBL/GenBank/DDBJ databases">
        <title>Full genome sequence of Nocardioides kribbensis.</title>
        <authorList>
            <person name="Poletto B.L."/>
            <person name="Silva G."/>
            <person name="Galante D."/>
            <person name="Campos K.R."/>
            <person name="Santos M.B.N."/>
            <person name="Sacchi C.T."/>
        </authorList>
    </citation>
    <scope>NUCLEOTIDE SEQUENCE [LARGE SCALE GENOMIC DNA]</scope>
    <source>
        <strain evidence="4 5">O4R</strain>
    </source>
</reference>
<dbReference type="RefSeq" id="WP_349805389.1">
    <property type="nucleotide sequence ID" value="NZ_JBEGDP010000026.1"/>
</dbReference>
<dbReference type="EMBL" id="JBEGDP010000026">
    <property type="protein sequence ID" value="MEQ7849021.1"/>
    <property type="molecule type" value="Genomic_DNA"/>
</dbReference>
<organism evidence="4 5">
    <name type="scientific">Nocardioides kribbensis</name>
    <dbReference type="NCBI Taxonomy" id="305517"/>
    <lineage>
        <taxon>Bacteria</taxon>
        <taxon>Bacillati</taxon>
        <taxon>Actinomycetota</taxon>
        <taxon>Actinomycetes</taxon>
        <taxon>Propionibacteriales</taxon>
        <taxon>Nocardioidaceae</taxon>
        <taxon>Nocardioides</taxon>
    </lineage>
</organism>
<proteinExistence type="predicted"/>
<accession>A0ABV1P2N8</accession>
<protein>
    <submittedName>
        <fullName evidence="4">DUF2520 domain-containing protein</fullName>
    </submittedName>
</protein>
<evidence type="ECO:0000313" key="4">
    <source>
        <dbReference type="EMBL" id="MEQ7849021.1"/>
    </source>
</evidence>
<dbReference type="InterPro" id="IPR018931">
    <property type="entry name" value="DUF2520"/>
</dbReference>
<dbReference type="Gene3D" id="3.40.50.720">
    <property type="entry name" value="NAD(P)-binding Rossmann-like Domain"/>
    <property type="match status" value="1"/>
</dbReference>
<feature type="domain" description="Putative oxidoreductase/dehydrogenase Rossmann-like" evidence="2">
    <location>
        <begin position="31"/>
        <end position="151"/>
    </location>
</feature>
<dbReference type="PANTHER" id="PTHR40459:SF1">
    <property type="entry name" value="CONSERVED HYPOTHETICAL ALANINE AND LEUCINE RICH PROTEIN"/>
    <property type="match status" value="1"/>
</dbReference>
<dbReference type="Proteomes" id="UP001482520">
    <property type="component" value="Unassembled WGS sequence"/>
</dbReference>
<evidence type="ECO:0000256" key="1">
    <source>
        <dbReference type="SAM" id="MobiDB-lite"/>
    </source>
</evidence>
<dbReference type="PANTHER" id="PTHR40459">
    <property type="entry name" value="CONSERVED HYPOTHETICAL ALANINE AND LEUCINE RICH PROTEIN"/>
    <property type="match status" value="1"/>
</dbReference>
<dbReference type="SUPFAM" id="SSF48179">
    <property type="entry name" value="6-phosphogluconate dehydrogenase C-terminal domain-like"/>
    <property type="match status" value="1"/>
</dbReference>
<comment type="caution">
    <text evidence="4">The sequence shown here is derived from an EMBL/GenBank/DDBJ whole genome shotgun (WGS) entry which is preliminary data.</text>
</comment>
<dbReference type="InterPro" id="IPR036291">
    <property type="entry name" value="NAD(P)-bd_dom_sf"/>
</dbReference>
<evidence type="ECO:0000259" key="3">
    <source>
        <dbReference type="Pfam" id="PF10728"/>
    </source>
</evidence>
<dbReference type="Pfam" id="PF10728">
    <property type="entry name" value="DUF2520"/>
    <property type="match status" value="1"/>
</dbReference>
<dbReference type="Pfam" id="PF10727">
    <property type="entry name" value="Rossmann-like"/>
    <property type="match status" value="1"/>
</dbReference>
<name>A0ABV1P2N8_9ACTN</name>
<feature type="region of interest" description="Disordered" evidence="1">
    <location>
        <begin position="1"/>
        <end position="29"/>
    </location>
</feature>
<dbReference type="InterPro" id="IPR037108">
    <property type="entry name" value="TM1727-like_C_sf"/>
</dbReference>
<dbReference type="InterPro" id="IPR019665">
    <property type="entry name" value="OxRdtase/DH_put_Rossmann_dom"/>
</dbReference>
<evidence type="ECO:0000313" key="5">
    <source>
        <dbReference type="Proteomes" id="UP001482520"/>
    </source>
</evidence>
<gene>
    <name evidence="4" type="ORF">V6R90_17210</name>
</gene>
<keyword evidence="5" id="KW-1185">Reference proteome</keyword>
<evidence type="ECO:0000259" key="2">
    <source>
        <dbReference type="Pfam" id="PF10727"/>
    </source>
</evidence>
<dbReference type="Gene3D" id="1.10.1040.20">
    <property type="entry name" value="ProC-like, C-terminal domain"/>
    <property type="match status" value="1"/>
</dbReference>
<feature type="compositionally biased region" description="Pro residues" evidence="1">
    <location>
        <begin position="11"/>
        <end position="25"/>
    </location>
</feature>
<dbReference type="InterPro" id="IPR008927">
    <property type="entry name" value="6-PGluconate_DH-like_C_sf"/>
</dbReference>
<dbReference type="SUPFAM" id="SSF51735">
    <property type="entry name" value="NAD(P)-binding Rossmann-fold domains"/>
    <property type="match status" value="1"/>
</dbReference>
<sequence length="339" mass="34255">MVTPAHSPAPGLDPTPVVPVAPAPRHPAASTTAPLRIGVVGAGRVGAVLAARLRSAGHEVVAAAGESPASLERIATLLPGVAGAKPTAVARACDVLLLTVPDDMLDNVVSMLAASGALRPGQHVVHTSGRHGLAVLAPAERVGARVLALHPAMTFTGTAVDLERLSGCVLGVTAAPAERAMAERLAAGLGGRLMGVPEEMRTLYHAGLAHGANHLVTLVSEAMEMLAAAGADDPAGTLRPLLTAALDNALDRGDAALTGPIVRGDVGTVQAHLEDLAANAAHTLPSYVAMARATLDRAVADARLLPLRAVKITRALDAALAGAPHAEPAPRRHRAGDPR</sequence>
<feature type="domain" description="DUF2520" evidence="3">
    <location>
        <begin position="168"/>
        <end position="294"/>
    </location>
</feature>